<dbReference type="SMART" id="SM00822">
    <property type="entry name" value="PKS_KR"/>
    <property type="match status" value="2"/>
</dbReference>
<evidence type="ECO:0000256" key="10">
    <source>
        <dbReference type="SAM" id="MobiDB-lite"/>
    </source>
</evidence>
<evidence type="ECO:0000259" key="11">
    <source>
        <dbReference type="PROSITE" id="PS50075"/>
    </source>
</evidence>
<dbReference type="GO" id="GO:0033068">
    <property type="term" value="P:macrolide biosynthetic process"/>
    <property type="evidence" value="ECO:0007669"/>
    <property type="project" value="UniProtKB-ARBA"/>
</dbReference>
<dbReference type="InterPro" id="IPR016039">
    <property type="entry name" value="Thiolase-like"/>
</dbReference>
<evidence type="ECO:0000313" key="15">
    <source>
        <dbReference type="Proteomes" id="UP000221011"/>
    </source>
</evidence>
<dbReference type="InterPro" id="IPR036299">
    <property type="entry name" value="Polyketide_synth_docking_sf"/>
</dbReference>
<feature type="region of interest" description="N-terminal hotdog fold" evidence="9">
    <location>
        <begin position="3043"/>
        <end position="3169"/>
    </location>
</feature>
<dbReference type="SUPFAM" id="SSF53901">
    <property type="entry name" value="Thiolase-like"/>
    <property type="match status" value="2"/>
</dbReference>
<feature type="domain" description="PKS/mFAS DH" evidence="13">
    <location>
        <begin position="3043"/>
        <end position="3324"/>
    </location>
</feature>
<evidence type="ECO:0000259" key="12">
    <source>
        <dbReference type="PROSITE" id="PS52004"/>
    </source>
</evidence>
<evidence type="ECO:0000256" key="2">
    <source>
        <dbReference type="ARBA" id="ARBA00004792"/>
    </source>
</evidence>
<dbReference type="InterPro" id="IPR009081">
    <property type="entry name" value="PP-bd_ACP"/>
</dbReference>
<feature type="domain" description="PKS/mFAS DH" evidence="13">
    <location>
        <begin position="946"/>
        <end position="1238"/>
    </location>
</feature>
<dbReference type="SMART" id="SM00827">
    <property type="entry name" value="PKS_AT"/>
    <property type="match status" value="2"/>
</dbReference>
<dbReference type="Pfam" id="PF16197">
    <property type="entry name" value="KAsynt_C_assoc"/>
    <property type="match status" value="2"/>
</dbReference>
<keyword evidence="6" id="KW-0045">Antibiotic biosynthesis</keyword>
<dbReference type="InterPro" id="IPR032821">
    <property type="entry name" value="PKS_assoc"/>
</dbReference>
<feature type="active site" description="Proton donor; for dehydratase activity" evidence="9">
    <location>
        <position position="3240"/>
    </location>
</feature>
<feature type="compositionally biased region" description="Low complexity" evidence="10">
    <location>
        <begin position="1067"/>
        <end position="1078"/>
    </location>
</feature>
<dbReference type="InterPro" id="IPR049551">
    <property type="entry name" value="PKS_DH_C"/>
</dbReference>
<dbReference type="Gene3D" id="3.90.180.10">
    <property type="entry name" value="Medium-chain alcohol dehydrogenases, catalytic domain"/>
    <property type="match status" value="1"/>
</dbReference>
<dbReference type="Pfam" id="PF00109">
    <property type="entry name" value="ketoacyl-synt"/>
    <property type="match status" value="2"/>
</dbReference>
<dbReference type="CDD" id="cd05195">
    <property type="entry name" value="enoyl_red"/>
    <property type="match status" value="1"/>
</dbReference>
<dbReference type="InterPro" id="IPR016035">
    <property type="entry name" value="Acyl_Trfase/lysoPLipase"/>
</dbReference>
<dbReference type="Pfam" id="PF08240">
    <property type="entry name" value="ADH_N"/>
    <property type="match status" value="1"/>
</dbReference>
<evidence type="ECO:0000256" key="7">
    <source>
        <dbReference type="ARBA" id="ARBA00023268"/>
    </source>
</evidence>
<dbReference type="CDD" id="cd08956">
    <property type="entry name" value="KR_3_FAS_SDR_x"/>
    <property type="match status" value="2"/>
</dbReference>
<proteinExistence type="predicted"/>
<evidence type="ECO:0000259" key="13">
    <source>
        <dbReference type="PROSITE" id="PS52019"/>
    </source>
</evidence>
<keyword evidence="4" id="KW-0597">Phosphoprotein</keyword>
<dbReference type="KEGG" id="sfk:KY5_1206c"/>
<feature type="active site" description="Proton acceptor; for dehydratase activity" evidence="9">
    <location>
        <position position="978"/>
    </location>
</feature>
<dbReference type="CDD" id="cd00833">
    <property type="entry name" value="PKS"/>
    <property type="match status" value="2"/>
</dbReference>
<dbReference type="PANTHER" id="PTHR43775:SF51">
    <property type="entry name" value="INACTIVE PHENOLPHTHIOCEROL SYNTHESIS POLYKETIDE SYNTHASE TYPE I PKS1-RELATED"/>
    <property type="match status" value="1"/>
</dbReference>
<dbReference type="InterPro" id="IPR002364">
    <property type="entry name" value="Quin_OxRdtase/zeta-crystal_CS"/>
</dbReference>
<evidence type="ECO:0000256" key="3">
    <source>
        <dbReference type="ARBA" id="ARBA00022450"/>
    </source>
</evidence>
<evidence type="ECO:0000256" key="1">
    <source>
        <dbReference type="ARBA" id="ARBA00001957"/>
    </source>
</evidence>
<dbReference type="GO" id="GO:0031177">
    <property type="term" value="F:phosphopantetheine binding"/>
    <property type="evidence" value="ECO:0007669"/>
    <property type="project" value="InterPro"/>
</dbReference>
<dbReference type="Gene3D" id="3.40.366.10">
    <property type="entry name" value="Malonyl-Coenzyme A Acyl Carrier Protein, domain 2"/>
    <property type="match status" value="2"/>
</dbReference>
<dbReference type="Pfam" id="PF21089">
    <property type="entry name" value="PKS_DH_N"/>
    <property type="match status" value="2"/>
</dbReference>
<dbReference type="SUPFAM" id="SSF47336">
    <property type="entry name" value="ACP-like"/>
    <property type="match status" value="2"/>
</dbReference>
<dbReference type="Gene3D" id="3.40.47.10">
    <property type="match status" value="2"/>
</dbReference>
<dbReference type="GO" id="GO:0004315">
    <property type="term" value="F:3-oxoacyl-[acyl-carrier-protein] synthase activity"/>
    <property type="evidence" value="ECO:0007669"/>
    <property type="project" value="InterPro"/>
</dbReference>
<dbReference type="GO" id="GO:0006633">
    <property type="term" value="P:fatty acid biosynthetic process"/>
    <property type="evidence" value="ECO:0007669"/>
    <property type="project" value="InterPro"/>
</dbReference>
<dbReference type="FunFam" id="3.90.180.10:FF:000032">
    <property type="entry name" value="Probable polyketide synthase pks1"/>
    <property type="match status" value="1"/>
</dbReference>
<dbReference type="PROSITE" id="PS52004">
    <property type="entry name" value="KS3_2"/>
    <property type="match status" value="2"/>
</dbReference>
<dbReference type="InterPro" id="IPR006162">
    <property type="entry name" value="Ppantetheine_attach_site"/>
</dbReference>
<dbReference type="InterPro" id="IPR055123">
    <property type="entry name" value="SpnB-like_Rossmann"/>
</dbReference>
<dbReference type="Gene3D" id="1.10.1200.10">
    <property type="entry name" value="ACP-like"/>
    <property type="match status" value="2"/>
</dbReference>
<dbReference type="InterPro" id="IPR042104">
    <property type="entry name" value="PKS_dehydratase_sf"/>
</dbReference>
<dbReference type="PROSITE" id="PS01162">
    <property type="entry name" value="QOR_ZETA_CRYSTAL"/>
    <property type="match status" value="1"/>
</dbReference>
<dbReference type="SMART" id="SM01294">
    <property type="entry name" value="PKS_PP_betabranch"/>
    <property type="match status" value="2"/>
</dbReference>
<dbReference type="InterPro" id="IPR014030">
    <property type="entry name" value="Ketoacyl_synth_N"/>
</dbReference>
<dbReference type="EC" id="2.3.1.39" evidence="14"/>
<dbReference type="Proteomes" id="UP000221011">
    <property type="component" value="Chromosome"/>
</dbReference>
<dbReference type="InterPro" id="IPR001227">
    <property type="entry name" value="Ac_transferase_dom_sf"/>
</dbReference>
<evidence type="ECO:0000256" key="9">
    <source>
        <dbReference type="PROSITE-ProRule" id="PRU01363"/>
    </source>
</evidence>
<evidence type="ECO:0000256" key="5">
    <source>
        <dbReference type="ARBA" id="ARBA00022679"/>
    </source>
</evidence>
<dbReference type="Gene3D" id="3.40.50.11460">
    <property type="match status" value="1"/>
</dbReference>
<keyword evidence="3" id="KW-0596">Phosphopantetheine</keyword>
<dbReference type="FunFam" id="3.40.366.10:FF:000002">
    <property type="entry name" value="Probable polyketide synthase 2"/>
    <property type="match status" value="2"/>
</dbReference>
<keyword evidence="8 14" id="KW-0012">Acyltransferase</keyword>
<feature type="domain" description="Ketosynthase family 3 (KS3)" evidence="12">
    <location>
        <begin position="2156"/>
        <end position="2583"/>
    </location>
</feature>
<evidence type="ECO:0000256" key="6">
    <source>
        <dbReference type="ARBA" id="ARBA00023194"/>
    </source>
</evidence>
<dbReference type="InterPro" id="IPR014031">
    <property type="entry name" value="Ketoacyl_synth_C"/>
</dbReference>
<dbReference type="SUPFAM" id="SSF101173">
    <property type="entry name" value="Docking domain B of the erythromycin polyketide synthase (DEBS)"/>
    <property type="match status" value="1"/>
</dbReference>
<dbReference type="GO" id="GO:0004314">
    <property type="term" value="F:[acyl-carrier-protein] S-malonyltransferase activity"/>
    <property type="evidence" value="ECO:0007669"/>
    <property type="project" value="UniProtKB-EC"/>
</dbReference>
<sequence length="3984" mass="412251">MSNEEKLRDYLKRVTTDLHQTRQRLREAEEREHEPIAIVAAGCRYPGGVDSPDELWRMVADGVDAIGEFPANRGWDVEGLYDPDPEAPGTTSSRHGGFLYDADEFDADFFEISPREALAMDPQQRILLEVAWETLERAGIDPATLRGSDGGVFVGAIAQDYAPPMPEVPAEVEGYLGAGLITSVASGRIAYTLGLEGPAVTVDTACSSSLVALHLAVQALRKGECSLALAGGVTVMAAPRLFVEFSRQRGLSPDGRCRAFAGGADGTGFAEGAGLLLVERLSDARRNGHPVLAVIKGSAVNQDGASNGLTAPNGPSQERVIKQALADAGLRPEDIDAVEGHGTGTKLGDPIEAQALIAAYGTRRPAEQPLWLGSLKSNVGHTQAAAGVGSVIKIAMALRHGELPRTLHIDEPTPHVDWSDGSVRLLTKSRSWQADPERPRRAAVSSFGISGTNAHVVIEEAPTAEAADEAGDTEAGGPAATAAVPAPVAVPWPLSARSGAALAHQALRLREFVEREPGLDPAAIGRALVASRTDLEHRAVAFGRDRAELIDALRELAAGRTGSGAVTGHADEEPGRTAFLFTGQGSQRPGAGRELYEAFPVFAEALDEVCEHLDAQLPRPLREVLFADEGTEEAALLDRTEYTQPALFALQVALFRLLDAHGVAPDAVLGHSIGGIAAAHAAGVLDLADASTLVAARGRLMQAARTGGAMIAVQATEEEIVPLLAEHPGAGIAALNGPASTVLSGDADAVEALAEHFRALGRKTSRLQVSHAFHSAHMEPVLDEFRRIAAGLTYRDPVLTVISDVTGAPATPGELRDPEYWVRHIRRPVRFLDGVRALDASGVTGYVEVGPGPVLTALAREAVGDPDAAAFVAPLRKGRPEAPTLLGLLASLHVHGHRAEWGAFLPEGPAVPAGDLPTYAFVRDSFWLTGTGSANIAAAGLAAPGHPLLGASVDLADSGQLVLSGRISPTRLPWLADHAVAGTVLLPGTAFVDLALSAAERTGLGAVDDLTIEAPLAFTDRAVQLQVTVGAPDDQGRRGLLIHARPEPDGSDTDPDPWTRHATGTLAPADGAEPAASATVWPPRDAERLALDEAYERLAAQGYAYGPVFQGLRELWRDADGTLHAEIALPEGTDPAGHAVHPALLDAALHPLLVTALAEADAAGGVLPLRIPFAWSGITLHATGATAVRVRLTPNGARDSGGSDDGDGIAIDVTDLTGAPVASVAALALRPVAADQLATSSAPGADALHRLGWTPLTAAPATGADPAGTAPVLIGDHGPALAAALGDPAVRTGIAALADDVPGTVFWTHRAPEGTDPTAAPHDATAELLDTLTDWFADERFSDARLVVVTEGAAAVVPGEAPGDLAAAALTGFVRSVQAERPGRVTLLDLDPDFAQDLTADPESAGPTRDAVRTALASQEPQLAVRQGAVYTARLTRAASSDALTPPAGPGTWRLGTTGSGTLENVALVPAPDATAPLGAGEVRVQVHAVGVNFRDVLIALGSYPGRAPIGGEGAGVVLECGPGVRGLAPGDRVMGLFTDGAGPVARTDHRTLVAIPEGWTYAQAAATSIVFLTAYYGLVDLGGLRAGQSVLVHAAAGGVGMAAVQIARGLGAEVYGTASAGKWETLRGQGFDDAHLAGSRTLEFEERLLRATGGRGVDVVLDSLAGEFVDASLRLLPRGGAFLEMGKADVRDPEQVAREHPGVDYRAFDLGEAGPDRIQEILAELRARFEDGSLTPLPYSAWDVRHAREAFRRLGQGRHTGKVVLTLPATPDPEGTVLITGGTGALAALTARHLAGERGIKHLLLAARRGADAPHAQELTAELTALGAEVTWAACDVADRDALAALLAGIPAAHPLTAVFHTAGAIDDGLVDTLTPERISGVLRPKTDAAHHLHELTRHLDLAEFVLYSSVAGTLGNPGQASYGAANAYLDALARHRRALGLAGTSLAWSLWDLPDGMAGGLTPAERRRIAASGVVALTAEQGVAALDAALGHDRADLVPVRVDATVLRSLADAGELPLALSGLVRGRPRKAVARAATGASSLAERLGALPDDERDELLLDLVRTEVAAVLGRGRDTLDPRRAFKELGFDSLAAVELRNRVVAATGLRLPATLVFDHPSPAALADKLRDELLGSGPAAAPRAARAAAGTGADAADDAVAVVAMACRFPGGVTTPEDLWRILAGGVDTIGTFPTDRGWDLDALYNPDPEVSGTSYTRHGGFIDDVSGFDAEFFGINAREALAMDPQQRLLLETSWEALERAGIDPGTLHGSDTGVFAGVIAGDYVTRLGQLPEGLEGYLSSGNTTSVASGRISYSLGFEGPAVTVDTACSSSLVALHLAAQALRQGECSLALTGGATIMAGAANFVEFSRQRGLAPDGRCKAFSADADGTGWGEGVGMLVLERLSDARRNGHPVLAVLRGSAINQDGASNGLTAPNGPSQERVIRQALANAGLTGADVDAVEAHGTGTKLGDPIEAQALLATYGKEHTAEQPLWLGSLKSNIGHTLAAAGVGGVIKLVLALNHEELPRTLHAAEATPHVDWGDGEVRLLNEPRPWARSEGRVRRAAVSSFGLSGTNAHVVLEEAPPAPQAPEISGPSVVPWVLSAKGVEGVRAQAARLASYVQARPGIDLAGVGAALVGTRAEFDHRAVVVGSDRDRLLEGLAAVADGAEASGVVAGGKSVFVFPGQGSQWVGMARELRAGSPVFGARWEECAQALSEFVEWDLLAVVDDPVALERVDVVQPVLWAVMVSLAALWRSHGVEPDAVVGHSQGEIAAAVVAGGLSLEDGARVVALRSQAIRALAGLGGMVSVALPADEVRSRIGRWSADIGVAAVNGPSSTVVSGSASALDELMEALADEGVRARRVPVDYASHSAHVDRIREDVLRLLAPISPKSSDVTFYSTVTGAPLDTAGLDAEYWFRNLRTTVEFEKTTRALLADGHRIFVESSPHPVLAIGLQETFEAVGETGAHVVPSLRRDEGGLERFLTSLGQAYVHGADVDWADTFAGVRPVELPTYPFQRSRFWLESSAPVGDVTAAGLSAAGHAFLGAAVTLAGDDGLLLTGRLSLRGQPWLADHAVTGTVLLPGTAFVDLALHAGEQLGLDAVEDLTVHEPLVVPADGGVQLQVAVEAADATGRRALTVHARTETAGDEPGAWLRHATGVLGAAPTAAPVRQAAWPPPGAAPVELGEVYERLAALGYEYGPVFQGLQRLWRDGDTLYAEVALAEDTEPGGHALHPALLDAALHPLIVTALADADAGDGTVPLRVPFSWSAVTRHGGSTPRALRVELSRTGQETARLTLADETGAPVGEVGALTLRAIDPARITALGADAVPLRVVRWQPVELPDGTTQSTSGIVALGHGWQEQGDPGNLVDAAYPDIAALAEAVAAGRTVPDLIVVEVPAAPADDTSIADRARAETYRQLALVQELLGQEELAGSALAVVTRGAVLAPGDTSVDPAAAAVRGLLRTVRSENPGRVLLLDTDGTPASDRVLPRALAAREPELALREGKSYAPGAEPAGSTGVVKPLDPDGTVLITGGTGTLGVLLARHLVTAHGIRHLVLTGRRGPAAAGAEEIVAELAALGADVTVAACDVADRGAVAALLAGIPAAHPLTAVVHSAAVLDDGIVQALDTERFETVWRPKVDGALHLHELTRDTDLAAFVLFSSLAGAVGNAGQANYAAANVLLDALAQHRHTLGLPATSLAWGLWGEQEGGAGLATSLDGASLARAGRGGLLPLDGDSGLALFDAALAAGEPAVLAARFDPAGLRAQAASGTLAPVLRGIVRASARRAPAPGGTGASLSERLAGLDAEAGRNAVLDLVRTTVAAVLGHGEPGRVEPERPFKEVGFDSLTAVELRNRLNAATGLQLPATLVFDHPNPGAVVDFLLASAAPAEEHATDPVLAELDRLEAAFAAAGPDHAADDAAYRKTVGIRLRQLLDEWSVPVRDNGGTDHDNDHEDVASRIRGAAASEIFDFIDSELGGLPQ</sequence>
<dbReference type="InterPro" id="IPR018201">
    <property type="entry name" value="Ketoacyl_synth_AS"/>
</dbReference>
<dbReference type="GO" id="GO:0004312">
    <property type="term" value="F:fatty acid synthase activity"/>
    <property type="evidence" value="ECO:0007669"/>
    <property type="project" value="TreeGrafter"/>
</dbReference>
<feature type="active site" description="Proton acceptor; for dehydratase activity" evidence="9">
    <location>
        <position position="3075"/>
    </location>
</feature>
<dbReference type="SMART" id="SM00823">
    <property type="entry name" value="PKS_PP"/>
    <property type="match status" value="2"/>
</dbReference>
<dbReference type="SUPFAM" id="SSF51735">
    <property type="entry name" value="NAD(P)-binding Rossmann-fold domains"/>
    <property type="match status" value="5"/>
</dbReference>
<dbReference type="Pfam" id="PF08990">
    <property type="entry name" value="Docking"/>
    <property type="match status" value="1"/>
</dbReference>
<dbReference type="Pfam" id="PF00698">
    <property type="entry name" value="Acyl_transf_1"/>
    <property type="match status" value="2"/>
</dbReference>
<dbReference type="InterPro" id="IPR036291">
    <property type="entry name" value="NAD(P)-bd_dom_sf"/>
</dbReference>
<keyword evidence="5 14" id="KW-0808">Transferase</keyword>
<dbReference type="EMBL" id="CP022685">
    <property type="protein sequence ID" value="ATL26224.1"/>
    <property type="molecule type" value="Genomic_DNA"/>
</dbReference>
<feature type="region of interest" description="C-terminal hotdog fold" evidence="9">
    <location>
        <begin position="1086"/>
        <end position="1238"/>
    </location>
</feature>
<keyword evidence="7" id="KW-0511">Multifunctional enzyme</keyword>
<dbReference type="SMART" id="SM00829">
    <property type="entry name" value="PKS_ER"/>
    <property type="match status" value="1"/>
</dbReference>
<dbReference type="Pfam" id="PF14765">
    <property type="entry name" value="PS-DH"/>
    <property type="match status" value="2"/>
</dbReference>
<dbReference type="FunFam" id="3.40.50.720:FF:000209">
    <property type="entry name" value="Polyketide synthase Pks12"/>
    <property type="match status" value="1"/>
</dbReference>
<dbReference type="InterPro" id="IPR013154">
    <property type="entry name" value="ADH-like_N"/>
</dbReference>
<comment type="pathway">
    <text evidence="2">Antibiotic biosynthesis.</text>
</comment>
<gene>
    <name evidence="14" type="ORF">KY5_1206c</name>
</gene>
<protein>
    <submittedName>
        <fullName evidence="14">Malonyl CoA-acyl carrier protein transacylase</fullName>
        <ecNumber evidence="14">2.3.1.39</ecNumber>
    </submittedName>
</protein>
<name>A0A291Q427_9ACTN</name>
<dbReference type="InterPro" id="IPR057326">
    <property type="entry name" value="KR_dom"/>
</dbReference>
<dbReference type="SMART" id="SM00826">
    <property type="entry name" value="PKS_DH"/>
    <property type="match status" value="2"/>
</dbReference>
<dbReference type="PROSITE" id="PS52019">
    <property type="entry name" value="PKS_MFAS_DH"/>
    <property type="match status" value="2"/>
</dbReference>
<dbReference type="FunFam" id="1.10.1200.10:FF:000007">
    <property type="entry name" value="Probable polyketide synthase pks17"/>
    <property type="match status" value="2"/>
</dbReference>
<dbReference type="InterPro" id="IPR020841">
    <property type="entry name" value="PKS_Beta-ketoAc_synthase_dom"/>
</dbReference>
<dbReference type="InterPro" id="IPR015083">
    <property type="entry name" value="NorB/c/GfsB-D-like_docking"/>
</dbReference>
<dbReference type="InterPro" id="IPR016036">
    <property type="entry name" value="Malonyl_transacylase_ACP-bd"/>
</dbReference>
<dbReference type="GO" id="GO:0016491">
    <property type="term" value="F:oxidoreductase activity"/>
    <property type="evidence" value="ECO:0007669"/>
    <property type="project" value="InterPro"/>
</dbReference>
<dbReference type="SUPFAM" id="SSF55048">
    <property type="entry name" value="Probable ACP-binding domain of malonyl-CoA ACP transacylase"/>
    <property type="match status" value="2"/>
</dbReference>
<dbReference type="SUPFAM" id="SSF52151">
    <property type="entry name" value="FabD/lysophospholipase-like"/>
    <property type="match status" value="2"/>
</dbReference>
<dbReference type="Pfam" id="PF00550">
    <property type="entry name" value="PP-binding"/>
    <property type="match status" value="2"/>
</dbReference>
<dbReference type="SMART" id="SM00825">
    <property type="entry name" value="PKS_KS"/>
    <property type="match status" value="2"/>
</dbReference>
<dbReference type="InterPro" id="IPR050091">
    <property type="entry name" value="PKS_NRPS_Biosynth_Enz"/>
</dbReference>
<reference evidence="14 15" key="1">
    <citation type="submission" date="2017-08" db="EMBL/GenBank/DDBJ databases">
        <title>Complete Genome Sequence of Streptomyces formicae KY5, the formicamycin producer.</title>
        <authorList>
            <person name="Holmes N.A."/>
            <person name="Devine R."/>
            <person name="Qin Z."/>
            <person name="Seipke R.F."/>
            <person name="Wilkinson B."/>
            <person name="Hutchings M.I."/>
        </authorList>
    </citation>
    <scope>NUCLEOTIDE SEQUENCE [LARGE SCALE GENOMIC DNA]</scope>
    <source>
        <strain evidence="14 15">KY5</strain>
    </source>
</reference>
<feature type="region of interest" description="Disordered" evidence="10">
    <location>
        <begin position="1044"/>
        <end position="1081"/>
    </location>
</feature>
<dbReference type="InterPro" id="IPR014043">
    <property type="entry name" value="Acyl_transferase_dom"/>
</dbReference>
<evidence type="ECO:0000313" key="14">
    <source>
        <dbReference type="EMBL" id="ATL26224.1"/>
    </source>
</evidence>
<dbReference type="InterPro" id="IPR036736">
    <property type="entry name" value="ACP-like_sf"/>
</dbReference>
<evidence type="ECO:0000256" key="4">
    <source>
        <dbReference type="ARBA" id="ARBA00022553"/>
    </source>
</evidence>
<dbReference type="PROSITE" id="PS50075">
    <property type="entry name" value="CARRIER"/>
    <property type="match status" value="2"/>
</dbReference>
<feature type="domain" description="Carrier" evidence="11">
    <location>
        <begin position="2055"/>
        <end position="2132"/>
    </location>
</feature>
<organism evidence="14 15">
    <name type="scientific">Streptomyces formicae</name>
    <dbReference type="NCBI Taxonomy" id="1616117"/>
    <lineage>
        <taxon>Bacteria</taxon>
        <taxon>Bacillati</taxon>
        <taxon>Actinomycetota</taxon>
        <taxon>Actinomycetes</taxon>
        <taxon>Kitasatosporales</taxon>
        <taxon>Streptomycetaceae</taxon>
        <taxon>Streptomyces</taxon>
    </lineage>
</organism>
<dbReference type="SUPFAM" id="SSF50129">
    <property type="entry name" value="GroES-like"/>
    <property type="match status" value="1"/>
</dbReference>
<feature type="domain" description="Ketosynthase family 3 (KS3)" evidence="12">
    <location>
        <begin position="33"/>
        <end position="460"/>
    </location>
</feature>
<dbReference type="Pfam" id="PF08659">
    <property type="entry name" value="KR"/>
    <property type="match status" value="2"/>
</dbReference>
<dbReference type="PROSITE" id="PS00606">
    <property type="entry name" value="KS3_1"/>
    <property type="match status" value="2"/>
</dbReference>
<dbReference type="InterPro" id="IPR020806">
    <property type="entry name" value="PKS_PP-bd"/>
</dbReference>
<keyword evidence="15" id="KW-1185">Reference proteome</keyword>
<dbReference type="PROSITE" id="PS00012">
    <property type="entry name" value="PHOSPHOPANTETHEINE"/>
    <property type="match status" value="2"/>
</dbReference>
<dbReference type="Gene3D" id="3.40.50.720">
    <property type="entry name" value="NAD(P)-binding Rossmann-like Domain"/>
    <property type="match status" value="2"/>
</dbReference>
<dbReference type="Gene3D" id="3.30.70.3290">
    <property type="match status" value="2"/>
</dbReference>
<dbReference type="Pfam" id="PF02801">
    <property type="entry name" value="Ketoacyl-synt_C"/>
    <property type="match status" value="2"/>
</dbReference>
<dbReference type="InterPro" id="IPR020807">
    <property type="entry name" value="PKS_DH"/>
</dbReference>
<dbReference type="InterPro" id="IPR013968">
    <property type="entry name" value="PKS_KR"/>
</dbReference>
<dbReference type="Gene3D" id="3.10.129.110">
    <property type="entry name" value="Polyketide synthase dehydratase"/>
    <property type="match status" value="2"/>
</dbReference>
<feature type="region of interest" description="C-terminal hotdog fold" evidence="9">
    <location>
        <begin position="3181"/>
        <end position="3324"/>
    </location>
</feature>
<feature type="domain" description="Carrier" evidence="11">
    <location>
        <begin position="3814"/>
        <end position="3889"/>
    </location>
</feature>
<dbReference type="Pfam" id="PF13602">
    <property type="entry name" value="ADH_zinc_N_2"/>
    <property type="match status" value="1"/>
</dbReference>
<dbReference type="InterPro" id="IPR049552">
    <property type="entry name" value="PKS_DH_N"/>
</dbReference>
<dbReference type="Pfam" id="PF22953">
    <property type="entry name" value="SpnB_Rossmann"/>
    <property type="match status" value="2"/>
</dbReference>
<accession>A0A291Q427</accession>
<comment type="cofactor">
    <cofactor evidence="1">
        <name>pantetheine 4'-phosphate</name>
        <dbReference type="ChEBI" id="CHEBI:47942"/>
    </cofactor>
</comment>
<dbReference type="FunFam" id="3.40.47.10:FF:000019">
    <property type="entry name" value="Polyketide synthase type I"/>
    <property type="match status" value="2"/>
</dbReference>
<dbReference type="InterPro" id="IPR020843">
    <property type="entry name" value="ER"/>
</dbReference>
<dbReference type="PANTHER" id="PTHR43775">
    <property type="entry name" value="FATTY ACID SYNTHASE"/>
    <property type="match status" value="1"/>
</dbReference>
<evidence type="ECO:0000256" key="8">
    <source>
        <dbReference type="ARBA" id="ARBA00023315"/>
    </source>
</evidence>
<dbReference type="GO" id="GO:0008270">
    <property type="term" value="F:zinc ion binding"/>
    <property type="evidence" value="ECO:0007669"/>
    <property type="project" value="InterPro"/>
</dbReference>
<feature type="active site" description="Proton donor; for dehydratase activity" evidence="9">
    <location>
        <position position="1146"/>
    </location>
</feature>
<dbReference type="InterPro" id="IPR049900">
    <property type="entry name" value="PKS_mFAS_DH"/>
</dbReference>
<feature type="region of interest" description="N-terminal hotdog fold" evidence="9">
    <location>
        <begin position="946"/>
        <end position="1073"/>
    </location>
</feature>
<dbReference type="InterPro" id="IPR011032">
    <property type="entry name" value="GroES-like_sf"/>
</dbReference>